<keyword evidence="2 3" id="KW-0808">Transferase</keyword>
<dbReference type="Proteomes" id="UP000553343">
    <property type="component" value="Unassembled WGS sequence"/>
</dbReference>
<organism evidence="3 4">
    <name type="scientific">Desulfobacter latus</name>
    <dbReference type="NCBI Taxonomy" id="2292"/>
    <lineage>
        <taxon>Bacteria</taxon>
        <taxon>Pseudomonadati</taxon>
        <taxon>Thermodesulfobacteriota</taxon>
        <taxon>Desulfobacteria</taxon>
        <taxon>Desulfobacterales</taxon>
        <taxon>Desulfobacteraceae</taxon>
        <taxon>Desulfobacter</taxon>
    </lineage>
</organism>
<reference evidence="3 4" key="1">
    <citation type="submission" date="2020-06" db="EMBL/GenBank/DDBJ databases">
        <title>High-quality draft genome of sulfate reducer Desulfobacter latus type strain AcrS2 isolated from marine sediment.</title>
        <authorList>
            <person name="Hoppe M."/>
            <person name="Larsen C.K."/>
            <person name="Marshall I.P.G."/>
            <person name="Schramm A."/>
            <person name="Marietou A.G."/>
        </authorList>
    </citation>
    <scope>NUCLEOTIDE SEQUENCE [LARGE SCALE GENOMIC DNA]</scope>
    <source>
        <strain evidence="3 4">AcRS2</strain>
    </source>
</reference>
<accession>A0A850T832</accession>
<dbReference type="Gene3D" id="3.40.50.150">
    <property type="entry name" value="Vaccinia Virus protein VP39"/>
    <property type="match status" value="1"/>
</dbReference>
<dbReference type="PANTHER" id="PTHR40048">
    <property type="entry name" value="RHAMNOSYL O-METHYLTRANSFERASE"/>
    <property type="match status" value="1"/>
</dbReference>
<comment type="caution">
    <text evidence="3">The sequence shown here is derived from an EMBL/GenBank/DDBJ whole genome shotgun (WGS) entry which is preliminary data.</text>
</comment>
<dbReference type="GO" id="GO:0032259">
    <property type="term" value="P:methylation"/>
    <property type="evidence" value="ECO:0007669"/>
    <property type="project" value="UniProtKB-KW"/>
</dbReference>
<keyword evidence="4" id="KW-1185">Reference proteome</keyword>
<keyword evidence="1 3" id="KW-0489">Methyltransferase</keyword>
<protein>
    <submittedName>
        <fullName evidence="3">Class I SAM-dependent methyltransferase</fullName>
    </submittedName>
</protein>
<evidence type="ECO:0000313" key="4">
    <source>
        <dbReference type="Proteomes" id="UP000553343"/>
    </source>
</evidence>
<dbReference type="PANTHER" id="PTHR40048:SF1">
    <property type="entry name" value="RHAMNOSYL O-METHYLTRANSFERASE"/>
    <property type="match status" value="1"/>
</dbReference>
<dbReference type="AlphaFoldDB" id="A0A850T832"/>
<dbReference type="InterPro" id="IPR029063">
    <property type="entry name" value="SAM-dependent_MTases_sf"/>
</dbReference>
<dbReference type="GO" id="GO:0071770">
    <property type="term" value="P:DIM/DIP cell wall layer assembly"/>
    <property type="evidence" value="ECO:0007669"/>
    <property type="project" value="TreeGrafter"/>
</dbReference>
<name>A0A850T832_9BACT</name>
<dbReference type="SUPFAM" id="SSF53335">
    <property type="entry name" value="S-adenosyl-L-methionine-dependent methyltransferases"/>
    <property type="match status" value="1"/>
</dbReference>
<evidence type="ECO:0000256" key="2">
    <source>
        <dbReference type="ARBA" id="ARBA00022679"/>
    </source>
</evidence>
<proteinExistence type="predicted"/>
<dbReference type="EMBL" id="JACADJ010000014">
    <property type="protein sequence ID" value="NWH04588.1"/>
    <property type="molecule type" value="Genomic_DNA"/>
</dbReference>
<dbReference type="Pfam" id="PF13578">
    <property type="entry name" value="Methyltransf_24"/>
    <property type="match status" value="1"/>
</dbReference>
<dbReference type="GO" id="GO:0008168">
    <property type="term" value="F:methyltransferase activity"/>
    <property type="evidence" value="ECO:0007669"/>
    <property type="project" value="UniProtKB-KW"/>
</dbReference>
<dbReference type="GO" id="GO:0005886">
    <property type="term" value="C:plasma membrane"/>
    <property type="evidence" value="ECO:0007669"/>
    <property type="project" value="TreeGrafter"/>
</dbReference>
<evidence type="ECO:0000256" key="1">
    <source>
        <dbReference type="ARBA" id="ARBA00022603"/>
    </source>
</evidence>
<dbReference type="RefSeq" id="WP_178366043.1">
    <property type="nucleotide sequence ID" value="NZ_JACADJ010000014.1"/>
</dbReference>
<evidence type="ECO:0000313" key="3">
    <source>
        <dbReference type="EMBL" id="NWH04588.1"/>
    </source>
</evidence>
<sequence length="207" mass="22975">MTAPLDFEFLNTIKGFMNDDEAFRLYDLSLTASRIGPVLEIGSYCGRSAAIIGSACKQNSGILFSIDHHTGSEEQQPGEQYFDPDLYDKKTLTVNTFPLFRQTLSRAGLEDTVVPIVCTSETAGRMWQTPLSMVFIDGGHSFEAAYTDFLTWAPHIIPGGFLVIHDIFFNPEEGGQSPRQVYEQALATGHYDALEMTQTLGVLRVNH</sequence>
<gene>
    <name evidence="3" type="ORF">HXW94_06230</name>
</gene>